<gene>
    <name evidence="1" type="ORF">ACFSCX_19545</name>
</gene>
<evidence type="ECO:0000313" key="2">
    <source>
        <dbReference type="Proteomes" id="UP001597214"/>
    </source>
</evidence>
<organism evidence="1 2">
    <name type="scientific">Bacillus salitolerans</name>
    <dbReference type="NCBI Taxonomy" id="1437434"/>
    <lineage>
        <taxon>Bacteria</taxon>
        <taxon>Bacillati</taxon>
        <taxon>Bacillota</taxon>
        <taxon>Bacilli</taxon>
        <taxon>Bacillales</taxon>
        <taxon>Bacillaceae</taxon>
        <taxon>Bacillus</taxon>
    </lineage>
</organism>
<dbReference type="EMBL" id="JBHUEM010000046">
    <property type="protein sequence ID" value="MFD1738714.1"/>
    <property type="molecule type" value="Genomic_DNA"/>
</dbReference>
<sequence length="144" mass="16809">MTVDRTKVRVYFSLFGDTFPLDYVTEKLGITPSHTYRKGDVIPNRSTTLFRKETSWDLDTGYQESLDVNEQLQQIITQLRNKVSIISEIKKIYSVECKFFIVVEIEEGNTPGLYLDRDIINFASNIEAEFVIDLYANPYKEYNE</sequence>
<dbReference type="InterPro" id="IPR025459">
    <property type="entry name" value="DUF4279"/>
</dbReference>
<dbReference type="RefSeq" id="WP_377929932.1">
    <property type="nucleotide sequence ID" value="NZ_JBHUEM010000046.1"/>
</dbReference>
<reference evidence="2" key="1">
    <citation type="journal article" date="2019" name="Int. J. Syst. Evol. Microbiol.">
        <title>The Global Catalogue of Microorganisms (GCM) 10K type strain sequencing project: providing services to taxonomists for standard genome sequencing and annotation.</title>
        <authorList>
            <consortium name="The Broad Institute Genomics Platform"/>
            <consortium name="The Broad Institute Genome Sequencing Center for Infectious Disease"/>
            <person name="Wu L."/>
            <person name="Ma J."/>
        </authorList>
    </citation>
    <scope>NUCLEOTIDE SEQUENCE [LARGE SCALE GENOMIC DNA]</scope>
    <source>
        <strain evidence="2">CCUG 49339</strain>
    </source>
</reference>
<comment type="caution">
    <text evidence="1">The sequence shown here is derived from an EMBL/GenBank/DDBJ whole genome shotgun (WGS) entry which is preliminary data.</text>
</comment>
<accession>A0ABW4LV97</accession>
<name>A0ABW4LV97_9BACI</name>
<protein>
    <submittedName>
        <fullName evidence="1">DUF4279 domain-containing protein</fullName>
    </submittedName>
</protein>
<proteinExistence type="predicted"/>
<evidence type="ECO:0000313" key="1">
    <source>
        <dbReference type="EMBL" id="MFD1738714.1"/>
    </source>
</evidence>
<dbReference type="Proteomes" id="UP001597214">
    <property type="component" value="Unassembled WGS sequence"/>
</dbReference>
<keyword evidence="2" id="KW-1185">Reference proteome</keyword>
<dbReference type="Pfam" id="PF14106">
    <property type="entry name" value="DUF4279"/>
    <property type="match status" value="1"/>
</dbReference>